<dbReference type="AlphaFoldDB" id="A0A914P176"/>
<dbReference type="Proteomes" id="UP000887578">
    <property type="component" value="Unplaced"/>
</dbReference>
<accession>A0A914P176</accession>
<reference evidence="2" key="1">
    <citation type="submission" date="2022-11" db="UniProtKB">
        <authorList>
            <consortium name="WormBaseParasite"/>
        </authorList>
    </citation>
    <scope>IDENTIFICATION</scope>
</reference>
<proteinExistence type="predicted"/>
<keyword evidence="1" id="KW-1185">Reference proteome</keyword>
<name>A0A914P176_9BILA</name>
<evidence type="ECO:0000313" key="2">
    <source>
        <dbReference type="WBParaSite" id="PDA_v2.g11535.t1"/>
    </source>
</evidence>
<dbReference type="WBParaSite" id="PDA_v2.g11535.t1">
    <property type="protein sequence ID" value="PDA_v2.g11535.t1"/>
    <property type="gene ID" value="PDA_v2.g11535"/>
</dbReference>
<sequence length="117" mass="13556">MPRKSNNILFQYAPKCEDCNVCEEIIPSGDLEVIYGDHIHFNCFFGFYDVLCDKRHLLIAAEEYMDEKLKPKTSVSLEDIDFPGGFNLKISDNDVTKIREHLSLVDGRFNTFVYLNK</sequence>
<protein>
    <submittedName>
        <fullName evidence="2">LIM zinc-binding domain-containing protein</fullName>
    </submittedName>
</protein>
<evidence type="ECO:0000313" key="1">
    <source>
        <dbReference type="Proteomes" id="UP000887578"/>
    </source>
</evidence>
<organism evidence="1 2">
    <name type="scientific">Panagrolaimus davidi</name>
    <dbReference type="NCBI Taxonomy" id="227884"/>
    <lineage>
        <taxon>Eukaryota</taxon>
        <taxon>Metazoa</taxon>
        <taxon>Ecdysozoa</taxon>
        <taxon>Nematoda</taxon>
        <taxon>Chromadorea</taxon>
        <taxon>Rhabditida</taxon>
        <taxon>Tylenchina</taxon>
        <taxon>Panagrolaimomorpha</taxon>
        <taxon>Panagrolaimoidea</taxon>
        <taxon>Panagrolaimidae</taxon>
        <taxon>Panagrolaimus</taxon>
    </lineage>
</organism>